<feature type="non-terminal residue" evidence="1">
    <location>
        <position position="1"/>
    </location>
</feature>
<dbReference type="OrthoDB" id="430916at2759"/>
<reference evidence="1" key="1">
    <citation type="submission" date="2021-02" db="EMBL/GenBank/DDBJ databases">
        <authorList>
            <person name="Dougan E. K."/>
            <person name="Rhodes N."/>
            <person name="Thang M."/>
            <person name="Chan C."/>
        </authorList>
    </citation>
    <scope>NUCLEOTIDE SEQUENCE</scope>
</reference>
<sequence length="87" mass="9716">VDSQRFSGGGFGGTESTHEVLLLPDGRILAKYHYESDYMEKSGDYSCTCFWEIAEGTFSPTSDPGCLLLEWNNWAELTQRSVEPFGP</sequence>
<feature type="non-terminal residue" evidence="1">
    <location>
        <position position="87"/>
    </location>
</feature>
<dbReference type="AlphaFoldDB" id="A0A812ITW9"/>
<dbReference type="Proteomes" id="UP000649617">
    <property type="component" value="Unassembled WGS sequence"/>
</dbReference>
<accession>A0A812ITW9</accession>
<proteinExistence type="predicted"/>
<organism evidence="1 2">
    <name type="scientific">Symbiodinium pilosum</name>
    <name type="common">Dinoflagellate</name>
    <dbReference type="NCBI Taxonomy" id="2952"/>
    <lineage>
        <taxon>Eukaryota</taxon>
        <taxon>Sar</taxon>
        <taxon>Alveolata</taxon>
        <taxon>Dinophyceae</taxon>
        <taxon>Suessiales</taxon>
        <taxon>Symbiodiniaceae</taxon>
        <taxon>Symbiodinium</taxon>
    </lineage>
</organism>
<gene>
    <name evidence="1" type="ORF">SPIL2461_LOCUS1317</name>
</gene>
<protein>
    <submittedName>
        <fullName evidence="1">Uncharacterized protein</fullName>
    </submittedName>
</protein>
<evidence type="ECO:0000313" key="2">
    <source>
        <dbReference type="Proteomes" id="UP000649617"/>
    </source>
</evidence>
<evidence type="ECO:0000313" key="1">
    <source>
        <dbReference type="EMBL" id="CAE7187089.1"/>
    </source>
</evidence>
<comment type="caution">
    <text evidence="1">The sequence shown here is derived from an EMBL/GenBank/DDBJ whole genome shotgun (WGS) entry which is preliminary data.</text>
</comment>
<keyword evidence="2" id="KW-1185">Reference proteome</keyword>
<name>A0A812ITW9_SYMPI</name>
<dbReference type="EMBL" id="CAJNIZ010001269">
    <property type="protein sequence ID" value="CAE7187089.1"/>
    <property type="molecule type" value="Genomic_DNA"/>
</dbReference>